<keyword evidence="4" id="KW-1185">Reference proteome</keyword>
<comment type="caution">
    <text evidence="3">The sequence shown here is derived from an EMBL/GenBank/DDBJ whole genome shotgun (WGS) entry which is preliminary data.</text>
</comment>
<dbReference type="EMBL" id="NWUX01000028">
    <property type="protein sequence ID" value="PCF93861.1"/>
    <property type="molecule type" value="Genomic_DNA"/>
</dbReference>
<dbReference type="InterPro" id="IPR007893">
    <property type="entry name" value="Spore_coat_U/FanG"/>
</dbReference>
<dbReference type="PANTHER" id="PTHR37089:SF4">
    <property type="entry name" value="EXPORTED PROTEIN"/>
    <property type="match status" value="1"/>
</dbReference>
<dbReference type="Pfam" id="PF05229">
    <property type="entry name" value="SCPU"/>
    <property type="match status" value="1"/>
</dbReference>
<dbReference type="SMART" id="SM00972">
    <property type="entry name" value="SCPU"/>
    <property type="match status" value="1"/>
</dbReference>
<dbReference type="AlphaFoldDB" id="A0A2A4HID8"/>
<reference evidence="4" key="1">
    <citation type="submission" date="2017-09" db="EMBL/GenBank/DDBJ databases">
        <authorList>
            <person name="Cho G.-S."/>
            <person name="Oguntoyinbo F.A."/>
            <person name="Cnockaert M."/>
            <person name="Kabisch J."/>
            <person name="Neve H."/>
            <person name="Bockelmann W."/>
            <person name="Wenning M."/>
            <person name="Franz C.M."/>
            <person name="Vandamme P."/>
        </authorList>
    </citation>
    <scope>NUCLEOTIDE SEQUENCE [LARGE SCALE GENOMIC DNA]</scope>
    <source>
        <strain evidence="4">MBT G8648</strain>
    </source>
</reference>
<gene>
    <name evidence="3" type="ORF">CPA45_20285</name>
</gene>
<protein>
    <submittedName>
        <fullName evidence="3">Spore coat protein</fullName>
    </submittedName>
</protein>
<feature type="domain" description="Spore coat protein U/FanG" evidence="2">
    <location>
        <begin position="31"/>
        <end position="175"/>
    </location>
</feature>
<feature type="signal peptide" evidence="1">
    <location>
        <begin position="1"/>
        <end position="27"/>
    </location>
</feature>
<evidence type="ECO:0000313" key="3">
    <source>
        <dbReference type="EMBL" id="PCF93861.1"/>
    </source>
</evidence>
<feature type="chain" id="PRO_5012969230" evidence="1">
    <location>
        <begin position="28"/>
        <end position="179"/>
    </location>
</feature>
<keyword evidence="1" id="KW-0732">Signal</keyword>
<proteinExistence type="predicted"/>
<dbReference type="RefSeq" id="WP_096654744.1">
    <property type="nucleotide sequence ID" value="NZ_NWUX01000028.1"/>
</dbReference>
<keyword evidence="3" id="KW-0946">Virion</keyword>
<name>A0A2A4HID8_9GAMM</name>
<evidence type="ECO:0000256" key="1">
    <source>
        <dbReference type="SAM" id="SignalP"/>
    </source>
</evidence>
<dbReference type="OrthoDB" id="7011154at2"/>
<dbReference type="PANTHER" id="PTHR37089">
    <property type="entry name" value="PROTEIN U-RELATED"/>
    <property type="match status" value="1"/>
</dbReference>
<organism evidence="3 4">
    <name type="scientific">Vreelandella nigrificans</name>
    <dbReference type="NCBI Taxonomy" id="2042704"/>
    <lineage>
        <taxon>Bacteria</taxon>
        <taxon>Pseudomonadati</taxon>
        <taxon>Pseudomonadota</taxon>
        <taxon>Gammaproteobacteria</taxon>
        <taxon>Oceanospirillales</taxon>
        <taxon>Halomonadaceae</taxon>
        <taxon>Vreelandella</taxon>
    </lineage>
</organism>
<evidence type="ECO:0000259" key="2">
    <source>
        <dbReference type="Pfam" id="PF05229"/>
    </source>
</evidence>
<sequence length="179" mass="18525">MLFSRCSRITGYSLVVGALAFTPNLQAQVSGTIDASITLEAACSVDGEEGSGVDFGSLAFGSHSALFGQADAQVAGAGGITVLCSPGVTPTFTLLSGLHDGEVAPAIHAMEDTDATSYIGYTLYTDETRTDVLDINGTIVLDEFSNTPQTVALYGRAFGDPGNLPAGTYTDTLQVELTW</sequence>
<evidence type="ECO:0000313" key="4">
    <source>
        <dbReference type="Proteomes" id="UP000218677"/>
    </source>
</evidence>
<keyword evidence="3" id="KW-0167">Capsid protein</keyword>
<accession>A0A2A4HID8</accession>
<dbReference type="InterPro" id="IPR053167">
    <property type="entry name" value="Spore_coat_component"/>
</dbReference>
<dbReference type="Proteomes" id="UP000218677">
    <property type="component" value="Unassembled WGS sequence"/>
</dbReference>